<dbReference type="AlphaFoldDB" id="A0A2H0VA75"/>
<gene>
    <name evidence="1" type="ORF">COT92_03525</name>
</gene>
<evidence type="ECO:0000313" key="2">
    <source>
        <dbReference type="Proteomes" id="UP000230922"/>
    </source>
</evidence>
<organism evidence="1 2">
    <name type="scientific">Candidatus Doudnabacteria bacterium CG10_big_fil_rev_8_21_14_0_10_42_18</name>
    <dbReference type="NCBI Taxonomy" id="1974552"/>
    <lineage>
        <taxon>Bacteria</taxon>
        <taxon>Candidatus Doudnaibacteriota</taxon>
    </lineage>
</organism>
<evidence type="ECO:0000313" key="1">
    <source>
        <dbReference type="EMBL" id="PIR95998.1"/>
    </source>
</evidence>
<name>A0A2H0VA75_9BACT</name>
<dbReference type="EMBL" id="PFAK01000058">
    <property type="protein sequence ID" value="PIR95998.1"/>
    <property type="molecule type" value="Genomic_DNA"/>
</dbReference>
<protein>
    <submittedName>
        <fullName evidence="1">Uncharacterized protein</fullName>
    </submittedName>
</protein>
<comment type="caution">
    <text evidence="1">The sequence shown here is derived from an EMBL/GenBank/DDBJ whole genome shotgun (WGS) entry which is preliminary data.</text>
</comment>
<reference evidence="2" key="1">
    <citation type="submission" date="2017-09" db="EMBL/GenBank/DDBJ databases">
        <title>Depth-based differentiation of microbial function through sediment-hosted aquifers and enrichment of novel symbionts in the deep terrestrial subsurface.</title>
        <authorList>
            <person name="Probst A.J."/>
            <person name="Ladd B."/>
            <person name="Jarett J.K."/>
            <person name="Geller-Mcgrath D.E."/>
            <person name="Sieber C.M.K."/>
            <person name="Emerson J.B."/>
            <person name="Anantharaman K."/>
            <person name="Thomas B.C."/>
            <person name="Malmstrom R."/>
            <person name="Stieglmeier M."/>
            <person name="Klingl A."/>
            <person name="Woyke T."/>
            <person name="Ryan C.M."/>
            <person name="Banfield J.F."/>
        </authorList>
    </citation>
    <scope>NUCLEOTIDE SEQUENCE [LARGE SCALE GENOMIC DNA]</scope>
</reference>
<sequence length="95" mass="11122">MSDNTNFQPVFDYIDKNNTKLVGLFEARLAQSSEELLEKLQGKFATKSDIDSIIEKLDDLVAMTRKLDQERLLTIEWIKRIENEVEKIKKHLQIV</sequence>
<dbReference type="Proteomes" id="UP000230922">
    <property type="component" value="Unassembled WGS sequence"/>
</dbReference>
<accession>A0A2H0VA75</accession>
<proteinExistence type="predicted"/>